<dbReference type="InterPro" id="IPR009057">
    <property type="entry name" value="Homeodomain-like_sf"/>
</dbReference>
<dbReference type="GO" id="GO:0003677">
    <property type="term" value="F:DNA binding"/>
    <property type="evidence" value="ECO:0007669"/>
    <property type="project" value="UniProtKB-UniRule"/>
</dbReference>
<proteinExistence type="predicted"/>
<dbReference type="SUPFAM" id="SSF46689">
    <property type="entry name" value="Homeodomain-like"/>
    <property type="match status" value="2"/>
</dbReference>
<dbReference type="PANTHER" id="PTHR21545:SF13">
    <property type="entry name" value="ECDYSONE-INDUCED PROTEIN 93F, ISOFORM C"/>
    <property type="match status" value="1"/>
</dbReference>
<dbReference type="Proteomes" id="UP000030764">
    <property type="component" value="Unassembled WGS sequence"/>
</dbReference>
<dbReference type="PROSITE" id="PS50960">
    <property type="entry name" value="HTH_PSQ"/>
    <property type="match status" value="2"/>
</dbReference>
<dbReference type="GO" id="GO:0006357">
    <property type="term" value="P:regulation of transcription by RNA polymerase II"/>
    <property type="evidence" value="ECO:0007669"/>
    <property type="project" value="TreeGrafter"/>
</dbReference>
<dbReference type="EMBL" id="KL363689">
    <property type="protein sequence ID" value="KFD45166.1"/>
    <property type="molecule type" value="Genomic_DNA"/>
</dbReference>
<evidence type="ECO:0000313" key="8">
    <source>
        <dbReference type="EMBL" id="KFD45166.1"/>
    </source>
</evidence>
<feature type="DNA-binding region" description="H-T-H motif" evidence="6">
    <location>
        <begin position="268"/>
        <end position="288"/>
    </location>
</feature>
<evidence type="ECO:0000256" key="1">
    <source>
        <dbReference type="ARBA" id="ARBA00004123"/>
    </source>
</evidence>
<keyword evidence="3 6" id="KW-0238">DNA-binding</keyword>
<accession>A0A085LJM0</accession>
<comment type="subcellular location">
    <subcellularLocation>
        <location evidence="1 6">Nucleus</location>
    </subcellularLocation>
</comment>
<feature type="domain" description="HTH psq-type" evidence="7">
    <location>
        <begin position="1"/>
        <end position="54"/>
    </location>
</feature>
<evidence type="ECO:0000256" key="3">
    <source>
        <dbReference type="ARBA" id="ARBA00023125"/>
    </source>
</evidence>
<evidence type="ECO:0000256" key="4">
    <source>
        <dbReference type="ARBA" id="ARBA00023163"/>
    </source>
</evidence>
<name>A0A085LJM0_9BILA</name>
<evidence type="ECO:0000256" key="5">
    <source>
        <dbReference type="ARBA" id="ARBA00023242"/>
    </source>
</evidence>
<gene>
    <name evidence="8" type="ORF">M513_13957</name>
</gene>
<evidence type="ECO:0000259" key="7">
    <source>
        <dbReference type="PROSITE" id="PS50960"/>
    </source>
</evidence>
<dbReference type="Pfam" id="PF05225">
    <property type="entry name" value="HTH_psq"/>
    <property type="match status" value="2"/>
</dbReference>
<organism evidence="8 9">
    <name type="scientific">Trichuris suis</name>
    <name type="common">pig whipworm</name>
    <dbReference type="NCBI Taxonomy" id="68888"/>
    <lineage>
        <taxon>Eukaryota</taxon>
        <taxon>Metazoa</taxon>
        <taxon>Ecdysozoa</taxon>
        <taxon>Nematoda</taxon>
        <taxon>Enoplea</taxon>
        <taxon>Dorylaimia</taxon>
        <taxon>Trichinellida</taxon>
        <taxon>Trichuridae</taxon>
        <taxon>Trichuris</taxon>
    </lineage>
</organism>
<evidence type="ECO:0000256" key="2">
    <source>
        <dbReference type="ARBA" id="ARBA00023015"/>
    </source>
</evidence>
<dbReference type="Gene3D" id="1.10.10.60">
    <property type="entry name" value="Homeodomain-like"/>
    <property type="match status" value="2"/>
</dbReference>
<evidence type="ECO:0000313" key="9">
    <source>
        <dbReference type="Proteomes" id="UP000030764"/>
    </source>
</evidence>
<feature type="domain" description="HTH psq-type" evidence="7">
    <location>
        <begin position="240"/>
        <end position="292"/>
    </location>
</feature>
<dbReference type="InterPro" id="IPR007889">
    <property type="entry name" value="HTH_Psq"/>
</dbReference>
<dbReference type="GO" id="GO:0005634">
    <property type="term" value="C:nucleus"/>
    <property type="evidence" value="ECO:0007669"/>
    <property type="project" value="UniProtKB-SubCell"/>
</dbReference>
<feature type="non-terminal residue" evidence="8">
    <location>
        <position position="1"/>
    </location>
</feature>
<dbReference type="PANTHER" id="PTHR21545">
    <property type="entry name" value="TRANSCRIPTION FACTOR MLR1/2"/>
    <property type="match status" value="1"/>
</dbReference>
<keyword evidence="4" id="KW-0804">Transcription</keyword>
<reference evidence="8 9" key="1">
    <citation type="journal article" date="2014" name="Nat. Genet.">
        <title>Genome and transcriptome of the porcine whipworm Trichuris suis.</title>
        <authorList>
            <person name="Jex A.R."/>
            <person name="Nejsum P."/>
            <person name="Schwarz E.M."/>
            <person name="Hu L."/>
            <person name="Young N.D."/>
            <person name="Hall R.S."/>
            <person name="Korhonen P.K."/>
            <person name="Liao S."/>
            <person name="Thamsborg S."/>
            <person name="Xia J."/>
            <person name="Xu P."/>
            <person name="Wang S."/>
            <person name="Scheerlinck J.P."/>
            <person name="Hofmann A."/>
            <person name="Sternberg P.W."/>
            <person name="Wang J."/>
            <person name="Gasser R.B."/>
        </authorList>
    </citation>
    <scope>NUCLEOTIDE SEQUENCE [LARGE SCALE GENOMIC DNA]</scope>
    <source>
        <strain evidence="8">DCEP-RM93M</strain>
    </source>
</reference>
<evidence type="ECO:0000256" key="6">
    <source>
        <dbReference type="PROSITE-ProRule" id="PRU00320"/>
    </source>
</evidence>
<keyword evidence="5 6" id="KW-0539">Nucleus</keyword>
<protein>
    <recommendedName>
        <fullName evidence="7">HTH psq-type domain-containing protein</fullName>
    </recommendedName>
</protein>
<dbReference type="FunFam" id="1.10.10.60:FF:000019">
    <property type="entry name" value="Ligand-dependent corepressor isoform 1"/>
    <property type="match status" value="1"/>
</dbReference>
<sequence>TSTLGGSRRSYSKEDLEAAVLDIRSGRLGTRRASVIYGVPRSTLRNKIHKLEVACGSTMARGAHKTVSTPQNVLKNNEFSEQGRFEWSQPSEAAAVSSASLNEQNQPSQHSGASRTLQELALQVCAKQLNSAFELHTNQRATLNNFAMSHSLMSVACMDRSLPSVFLGAIGMEAVRSATRNAVVQAVNDLCGTSRSVTPVTGMLQNPIPYVTMPTSDGTLVSRDISHFCPLEDPNSKKMRRKRGQYRKYDKNALALAVQSVRRGEMSVHKAGSFYGVPHSTLEYKVKERNLLRAKKQAESTATAKSLVNGIAKDSSINEGQPEGLSTMVPSVTFENSNTVMYSTVSLPAKVTGNELLPTVMNNADPSERLQREYLSMSLNSMQKEMNGATCEESVEPGSMDQWRKMRRKKGVPKKVVMVDASSGGMDIDVFPLTTTN</sequence>
<feature type="DNA-binding region" description="H-T-H motif" evidence="6">
    <location>
        <begin position="30"/>
        <end position="50"/>
    </location>
</feature>
<keyword evidence="2" id="KW-0805">Transcription regulation</keyword>
<keyword evidence="9" id="KW-1185">Reference proteome</keyword>
<dbReference type="AlphaFoldDB" id="A0A085LJM0"/>